<feature type="transmembrane region" description="Helical" evidence="15">
    <location>
        <begin position="921"/>
        <end position="941"/>
    </location>
</feature>
<feature type="domain" description="P-type ATPase C-terminal" evidence="18">
    <location>
        <begin position="886"/>
        <end position="1133"/>
    </location>
</feature>
<dbReference type="CDD" id="cd02073">
    <property type="entry name" value="P-type_ATPase_APLT_Dnf-like"/>
    <property type="match status" value="1"/>
</dbReference>
<keyword evidence="20" id="KW-1185">Reference proteome</keyword>
<dbReference type="GO" id="GO:0140326">
    <property type="term" value="F:ATPase-coupled intramembrane lipid transporter activity"/>
    <property type="evidence" value="ECO:0000318"/>
    <property type="project" value="GO_Central"/>
</dbReference>
<dbReference type="GO" id="GO:0005524">
    <property type="term" value="F:ATP binding"/>
    <property type="evidence" value="ECO:0007669"/>
    <property type="project" value="UniProtKB-UniRule"/>
</dbReference>
<keyword evidence="7 14" id="KW-0460">Magnesium</keyword>
<dbReference type="InterPro" id="IPR032631">
    <property type="entry name" value="P-type_ATPase_N"/>
</dbReference>
<dbReference type="FunFam" id="3.40.50.1000:FF:000014">
    <property type="entry name" value="Phospholipid-transporting ATPase"/>
    <property type="match status" value="1"/>
</dbReference>
<feature type="binding site" evidence="14">
    <location>
        <position position="860"/>
    </location>
    <ligand>
        <name>Mg(2+)</name>
        <dbReference type="ChEBI" id="CHEBI:18420"/>
    </ligand>
</feature>
<dbReference type="Gene3D" id="3.40.1110.10">
    <property type="entry name" value="Calcium-transporting ATPase, cytoplasmic domain N"/>
    <property type="match status" value="1"/>
</dbReference>
<keyword evidence="3 15" id="KW-0812">Transmembrane</keyword>
<keyword evidence="5 13" id="KW-0547">Nucleotide-binding</keyword>
<dbReference type="InterPro" id="IPR006539">
    <property type="entry name" value="P-type_ATPase_IV"/>
</dbReference>
<feature type="binding site" evidence="13">
    <location>
        <position position="633"/>
    </location>
    <ligand>
        <name>ATP</name>
        <dbReference type="ChEBI" id="CHEBI:30616"/>
    </ligand>
</feature>
<feature type="binding site" evidence="13">
    <location>
        <position position="864"/>
    </location>
    <ligand>
        <name>ATP</name>
        <dbReference type="ChEBI" id="CHEBI:30616"/>
    </ligand>
</feature>
<keyword evidence="10 15" id="KW-0472">Membrane</keyword>
<evidence type="ECO:0000256" key="12">
    <source>
        <dbReference type="PIRSR" id="PIRSR606539-1"/>
    </source>
</evidence>
<evidence type="ECO:0000313" key="19">
    <source>
        <dbReference type="EMBL" id="GAQ78983.1"/>
    </source>
</evidence>
<dbReference type="InterPro" id="IPR001757">
    <property type="entry name" value="P_typ_ATPase"/>
</dbReference>
<dbReference type="SUPFAM" id="SSF81653">
    <property type="entry name" value="Calcium ATPase, transduction domain A"/>
    <property type="match status" value="1"/>
</dbReference>
<reference evidence="19 20" key="1">
    <citation type="journal article" date="2014" name="Nat. Commun.">
        <title>Klebsormidium flaccidum genome reveals primary factors for plant terrestrial adaptation.</title>
        <authorList>
            <person name="Hori K."/>
            <person name="Maruyama F."/>
            <person name="Fujisawa T."/>
            <person name="Togashi T."/>
            <person name="Yamamoto N."/>
            <person name="Seo M."/>
            <person name="Sato S."/>
            <person name="Yamada T."/>
            <person name="Mori H."/>
            <person name="Tajima N."/>
            <person name="Moriyama T."/>
            <person name="Ikeuchi M."/>
            <person name="Watanabe M."/>
            <person name="Wada H."/>
            <person name="Kobayashi K."/>
            <person name="Saito M."/>
            <person name="Masuda T."/>
            <person name="Sasaki-Sekimoto Y."/>
            <person name="Mashiguchi K."/>
            <person name="Awai K."/>
            <person name="Shimojima M."/>
            <person name="Masuda S."/>
            <person name="Iwai M."/>
            <person name="Nobusawa T."/>
            <person name="Narise T."/>
            <person name="Kondo S."/>
            <person name="Saito H."/>
            <person name="Sato R."/>
            <person name="Murakawa M."/>
            <person name="Ihara Y."/>
            <person name="Oshima-Yamada Y."/>
            <person name="Ohtaka K."/>
            <person name="Satoh M."/>
            <person name="Sonobe K."/>
            <person name="Ishii M."/>
            <person name="Ohtani R."/>
            <person name="Kanamori-Sato M."/>
            <person name="Honoki R."/>
            <person name="Miyazaki D."/>
            <person name="Mochizuki H."/>
            <person name="Umetsu J."/>
            <person name="Higashi K."/>
            <person name="Shibata D."/>
            <person name="Kamiya Y."/>
            <person name="Sato N."/>
            <person name="Nakamura Y."/>
            <person name="Tabata S."/>
            <person name="Ida S."/>
            <person name="Kurokawa K."/>
            <person name="Ohta H."/>
        </authorList>
    </citation>
    <scope>NUCLEOTIDE SEQUENCE [LARGE SCALE GENOMIC DNA]</scope>
    <source>
        <strain evidence="19 20">NIES-2285</strain>
    </source>
</reference>
<comment type="catalytic activity">
    <reaction evidence="11 15">
        <text>ATP + H2O + phospholipidSide 1 = ADP + phosphate + phospholipidSide 2.</text>
        <dbReference type="EC" id="7.6.2.1"/>
    </reaction>
</comment>
<evidence type="ECO:0000256" key="14">
    <source>
        <dbReference type="PIRSR" id="PIRSR606539-3"/>
    </source>
</evidence>
<feature type="transmembrane region" description="Helical" evidence="15">
    <location>
        <begin position="1042"/>
        <end position="1061"/>
    </location>
</feature>
<dbReference type="InterPro" id="IPR023299">
    <property type="entry name" value="ATPase_P-typ_cyto_dom_N"/>
</dbReference>
<feature type="transmembrane region" description="Helical" evidence="15">
    <location>
        <begin position="285"/>
        <end position="307"/>
    </location>
</feature>
<dbReference type="GO" id="GO:0000287">
    <property type="term" value="F:magnesium ion binding"/>
    <property type="evidence" value="ECO:0007669"/>
    <property type="project" value="UniProtKB-UniRule"/>
</dbReference>
<evidence type="ECO:0000256" key="13">
    <source>
        <dbReference type="PIRSR" id="PIRSR606539-2"/>
    </source>
</evidence>
<dbReference type="Proteomes" id="UP000054558">
    <property type="component" value="Unassembled WGS sequence"/>
</dbReference>
<feature type="transmembrane region" description="Helical" evidence="15">
    <location>
        <begin position="1003"/>
        <end position="1022"/>
    </location>
</feature>
<comment type="similarity">
    <text evidence="2 15">Belongs to the cation transport ATPase (P-type) (TC 3.A.3) family. Type IV subfamily.</text>
</comment>
<evidence type="ECO:0000256" key="3">
    <source>
        <dbReference type="ARBA" id="ARBA00022692"/>
    </source>
</evidence>
<dbReference type="Pfam" id="PF16212">
    <property type="entry name" value="PhoLip_ATPase_C"/>
    <property type="match status" value="1"/>
</dbReference>
<dbReference type="Gene3D" id="2.70.150.10">
    <property type="entry name" value="Calcium-transporting ATPase, cytoplasmic transduction domain A"/>
    <property type="match status" value="1"/>
</dbReference>
<dbReference type="InterPro" id="IPR018303">
    <property type="entry name" value="ATPase_P-typ_P_site"/>
</dbReference>
<dbReference type="NCBIfam" id="TIGR01494">
    <property type="entry name" value="ATPase_P-type"/>
    <property type="match status" value="1"/>
</dbReference>
<dbReference type="InterPro" id="IPR036412">
    <property type="entry name" value="HAD-like_sf"/>
</dbReference>
<dbReference type="InterPro" id="IPR044492">
    <property type="entry name" value="P_typ_ATPase_HD_dom"/>
</dbReference>
<dbReference type="EMBL" id="DF236971">
    <property type="protein sequence ID" value="GAQ78983.1"/>
    <property type="molecule type" value="Genomic_DNA"/>
</dbReference>
<dbReference type="InterPro" id="IPR032630">
    <property type="entry name" value="P_typ_ATPase_c"/>
</dbReference>
<dbReference type="InterPro" id="IPR023214">
    <property type="entry name" value="HAD_sf"/>
</dbReference>
<evidence type="ECO:0000256" key="4">
    <source>
        <dbReference type="ARBA" id="ARBA00022723"/>
    </source>
</evidence>
<dbReference type="SUPFAM" id="SSF81665">
    <property type="entry name" value="Calcium ATPase, transmembrane domain M"/>
    <property type="match status" value="1"/>
</dbReference>
<dbReference type="InterPro" id="IPR008250">
    <property type="entry name" value="ATPase_P-typ_transduc_dom_A_sf"/>
</dbReference>
<sequence length="1260" mass="140295">MGPHPTLSGLKRFALRQKPVDGTTRTVHCGAPERNLKKGFAKNAIHTTKYNFLTFLPKGLFEQFRRVANIYFLFHACLSLTPITPVNPITTILPLCFVIGVAMIKEGIEDLKRGRSDKKLNGTMVDVVLGPGKVEPRRWRDVRVGDIVLVKRDTSFPGDLVFLGSSDPEGVGFVETMNLDGETNLKVRNAVEATRELYPDGFVTFDGTVECEQPNPSLYTFAGNLTWRGEVIPLGPENVLLRGSDLRNTGEVYGAVIFTGHDTKVMMNATAPPSKRSFIEKRLDYIILGQLALLIAMSTLTAVWFSVRLGDDMEDQWYLRPDDTTGTNSIASAQFNWRKPAMAGFLQFFTALVLYGYFVPISLYVSIEITRVIQAAFINHDVRIYHEESNKPTRARTSNLNEELGMIQTILSDKTGTLTRNQMDFFKCSVAGVSYGKGITEVERAAADLLGRSVSKKDIDEPPDMPLEKGFNLRDARLTQGWYREERAEVVRRFMEVLAVCHTVIPEGDPDPARIKYMAESPDEAAFVTAAKHFGFFFHKRTGSGQTGFLYLTESLPDGKSRQLKYELLNILEFSSKRRRMSVIVRDPGGKSLLLSKGAETIIFELLAANDKAKEFRRVTEDHIDQYAEAGLRTLALAYRELDESEYQEWAVRWRGAKHDVSSAAETAKRLGVLADEIERDLTLVGATAIEDKLQVGVPQTIDKLAKAGIKLWVLTGDKMETAINIGYACSLLRHNMGKHILTLDHPEVHEAEATKDAAKIKEASVKCVLRQIRDALDSLRSGAAAESVGLAGEAASNGLIVDGKSLLAIFDDPGAKAGFLQLAMLCESVICCRVSPMQKSQVTQLVRRDAGEICLAVGDGANDVGMIQAANVGVGISGFEGQQAVMSSDFAIAQFRFLERLVLVHGGWSYKRISRMITYFFYKNFLFGFTVFFGNGYAMFSGQSIYHDWYLSLYNVVFTSIPIGVVACIDQDVSPRYRLKFPGLYRPGQINLDFSWFRIASWLLNGLVQAIIVFWLALGYYRLQANMSDGKIMDLYAEGTTLFTAVVVIANLQLAAIIQYWTWIHHLAIWGSIIVYILFLLVLSAFPVAWSGEGYGIFQGIVAKAPSFYVMVLLLTVAALLPDFATRSYIWMRRPEDTNIVQEIAHKARRGKLAAPQLSPEAEEAPPARPQSRGRFGSSLLGLKRQSFEQQRSFELRQMHSPAPKMKKIVLPNGSLTSQRSSNGRLESMGALEEEVAGNGYERNGELRGDGIVEMQPYR</sequence>
<dbReference type="InterPro" id="IPR023298">
    <property type="entry name" value="ATPase_P-typ_TM_dom_sf"/>
</dbReference>
<keyword evidence="8 15" id="KW-1278">Translocase</keyword>
<dbReference type="Pfam" id="PF16209">
    <property type="entry name" value="PhoLip_ATPase_N"/>
    <property type="match status" value="1"/>
</dbReference>
<evidence type="ECO:0000256" key="2">
    <source>
        <dbReference type="ARBA" id="ARBA00008109"/>
    </source>
</evidence>
<feature type="binding site" evidence="13">
    <location>
        <position position="415"/>
    </location>
    <ligand>
        <name>ATP</name>
        <dbReference type="ChEBI" id="CHEBI:30616"/>
    </ligand>
</feature>
<evidence type="ECO:0000256" key="7">
    <source>
        <dbReference type="ARBA" id="ARBA00022842"/>
    </source>
</evidence>
<dbReference type="PANTHER" id="PTHR24092">
    <property type="entry name" value="PROBABLE PHOSPHOLIPID-TRANSPORTING ATPASE"/>
    <property type="match status" value="1"/>
</dbReference>
<feature type="transmembrane region" description="Helical" evidence="15">
    <location>
        <begin position="1109"/>
        <end position="1126"/>
    </location>
</feature>
<evidence type="ECO:0000259" key="18">
    <source>
        <dbReference type="Pfam" id="PF16212"/>
    </source>
</evidence>
<feature type="binding site" evidence="13">
    <location>
        <position position="597"/>
    </location>
    <ligand>
        <name>ATP</name>
        <dbReference type="ChEBI" id="CHEBI:30616"/>
    </ligand>
</feature>
<dbReference type="PROSITE" id="PS00154">
    <property type="entry name" value="ATPASE_E1_E2"/>
    <property type="match status" value="1"/>
</dbReference>
<evidence type="ECO:0000256" key="11">
    <source>
        <dbReference type="ARBA" id="ARBA00034036"/>
    </source>
</evidence>
<dbReference type="OMA" id="YDDWYMV"/>
<feature type="binding site" evidence="13">
    <location>
        <position position="717"/>
    </location>
    <ligand>
        <name>ATP</name>
        <dbReference type="ChEBI" id="CHEBI:30616"/>
    </ligand>
</feature>
<keyword evidence="4 14" id="KW-0479">Metal-binding</keyword>
<evidence type="ECO:0000256" key="16">
    <source>
        <dbReference type="SAM" id="MobiDB-lite"/>
    </source>
</evidence>
<evidence type="ECO:0000256" key="15">
    <source>
        <dbReference type="RuleBase" id="RU362033"/>
    </source>
</evidence>
<protein>
    <recommendedName>
        <fullName evidence="15">Phospholipid-transporting ATPase</fullName>
        <ecNumber evidence="15">7.6.2.1</ecNumber>
    </recommendedName>
</protein>
<dbReference type="PRINTS" id="PR00119">
    <property type="entry name" value="CATATPASE"/>
</dbReference>
<dbReference type="PANTHER" id="PTHR24092:SF150">
    <property type="entry name" value="PHOSPHOLIPID-TRANSPORTING ATPASE"/>
    <property type="match status" value="1"/>
</dbReference>
<feature type="transmembrane region" description="Helical" evidence="15">
    <location>
        <begin position="89"/>
        <end position="108"/>
    </location>
</feature>
<evidence type="ECO:0000256" key="5">
    <source>
        <dbReference type="ARBA" id="ARBA00022741"/>
    </source>
</evidence>
<feature type="binding site" evidence="13">
    <location>
        <position position="524"/>
    </location>
    <ligand>
        <name>ATP</name>
        <dbReference type="ChEBI" id="CHEBI:30616"/>
    </ligand>
</feature>
<organism evidence="19 20">
    <name type="scientific">Klebsormidium nitens</name>
    <name type="common">Green alga</name>
    <name type="synonym">Ulothrix nitens</name>
    <dbReference type="NCBI Taxonomy" id="105231"/>
    <lineage>
        <taxon>Eukaryota</taxon>
        <taxon>Viridiplantae</taxon>
        <taxon>Streptophyta</taxon>
        <taxon>Klebsormidiophyceae</taxon>
        <taxon>Klebsormidiales</taxon>
        <taxon>Klebsormidiaceae</taxon>
        <taxon>Klebsormidium</taxon>
    </lineage>
</organism>
<feature type="binding site" evidence="13">
    <location>
        <position position="574"/>
    </location>
    <ligand>
        <name>ATP</name>
        <dbReference type="ChEBI" id="CHEBI:30616"/>
    </ligand>
</feature>
<keyword evidence="9 15" id="KW-1133">Transmembrane helix</keyword>
<feature type="domain" description="P-type ATPase N-terminal" evidence="17">
    <location>
        <begin position="27"/>
        <end position="92"/>
    </location>
</feature>
<proteinExistence type="inferred from homology"/>
<feature type="transmembrane region" description="Helical" evidence="15">
    <location>
        <begin position="1068"/>
        <end position="1089"/>
    </location>
</feature>
<dbReference type="Gene3D" id="3.40.50.1000">
    <property type="entry name" value="HAD superfamily/HAD-like"/>
    <property type="match status" value="1"/>
</dbReference>
<dbReference type="STRING" id="105231.A0A1Y1HLW4"/>
<feature type="binding site" evidence="13">
    <location>
        <position position="716"/>
    </location>
    <ligand>
        <name>ATP</name>
        <dbReference type="ChEBI" id="CHEBI:30616"/>
    </ligand>
</feature>
<dbReference type="AlphaFoldDB" id="A0A1Y1HLW4"/>
<feature type="transmembrane region" description="Helical" evidence="15">
    <location>
        <begin position="953"/>
        <end position="970"/>
    </location>
</feature>
<feature type="region of interest" description="Disordered" evidence="16">
    <location>
        <begin position="1202"/>
        <end position="1260"/>
    </location>
</feature>
<dbReference type="SUPFAM" id="SSF81660">
    <property type="entry name" value="Metal cation-transporting ATPase, ATP-binding domain N"/>
    <property type="match status" value="1"/>
</dbReference>
<feature type="region of interest" description="Disordered" evidence="16">
    <location>
        <begin position="1155"/>
        <end position="1177"/>
    </location>
</feature>
<dbReference type="SUPFAM" id="SSF56784">
    <property type="entry name" value="HAD-like"/>
    <property type="match status" value="1"/>
</dbReference>
<feature type="active site" description="4-aspartylphosphate intermediate" evidence="12">
    <location>
        <position position="413"/>
    </location>
</feature>
<feature type="binding site" evidence="14">
    <location>
        <position position="415"/>
    </location>
    <ligand>
        <name>Mg(2+)</name>
        <dbReference type="ChEBI" id="CHEBI:18420"/>
    </ligand>
</feature>
<evidence type="ECO:0000256" key="10">
    <source>
        <dbReference type="ARBA" id="ARBA00023136"/>
    </source>
</evidence>
<dbReference type="OrthoDB" id="377733at2759"/>
<comment type="cofactor">
    <cofactor evidence="14">
        <name>Mg(2+)</name>
        <dbReference type="ChEBI" id="CHEBI:18420"/>
    </cofactor>
</comment>
<evidence type="ECO:0000256" key="1">
    <source>
        <dbReference type="ARBA" id="ARBA00004141"/>
    </source>
</evidence>
<dbReference type="GO" id="GO:0045332">
    <property type="term" value="P:phospholipid translocation"/>
    <property type="evidence" value="ECO:0000318"/>
    <property type="project" value="GO_Central"/>
</dbReference>
<feature type="binding site" evidence="13">
    <location>
        <position position="863"/>
    </location>
    <ligand>
        <name>ATP</name>
        <dbReference type="ChEBI" id="CHEBI:30616"/>
    </ligand>
</feature>
<gene>
    <name evidence="19" type="ORF">KFL_000220140</name>
</gene>
<name>A0A1Y1HLW4_KLENI</name>
<keyword evidence="6 13" id="KW-0067">ATP-binding</keyword>
<feature type="binding site" evidence="13">
    <location>
        <position position="840"/>
    </location>
    <ligand>
        <name>ATP</name>
        <dbReference type="ChEBI" id="CHEBI:30616"/>
    </ligand>
</feature>
<dbReference type="SFLD" id="SFLDG00002">
    <property type="entry name" value="C1.7:_P-type_atpase_like"/>
    <property type="match status" value="1"/>
</dbReference>
<evidence type="ECO:0000259" key="17">
    <source>
        <dbReference type="Pfam" id="PF16209"/>
    </source>
</evidence>
<feature type="binding site" evidence="14">
    <location>
        <position position="864"/>
    </location>
    <ligand>
        <name>Mg(2+)</name>
        <dbReference type="ChEBI" id="CHEBI:18420"/>
    </ligand>
</feature>
<comment type="subcellular location">
    <subcellularLocation>
        <location evidence="1 15">Membrane</location>
        <topology evidence="1 15">Multi-pass membrane protein</topology>
    </subcellularLocation>
</comment>
<dbReference type="NCBIfam" id="TIGR01652">
    <property type="entry name" value="ATPase-Plipid"/>
    <property type="match status" value="1"/>
</dbReference>
<feature type="binding site" evidence="13">
    <location>
        <position position="414"/>
    </location>
    <ligand>
        <name>ATP</name>
        <dbReference type="ChEBI" id="CHEBI:30616"/>
    </ligand>
</feature>
<evidence type="ECO:0000313" key="20">
    <source>
        <dbReference type="Proteomes" id="UP000054558"/>
    </source>
</evidence>
<dbReference type="SFLD" id="SFLDS00003">
    <property type="entry name" value="Haloacid_Dehalogenase"/>
    <property type="match status" value="1"/>
</dbReference>
<dbReference type="GO" id="GO:0016887">
    <property type="term" value="F:ATP hydrolysis activity"/>
    <property type="evidence" value="ECO:0007669"/>
    <property type="project" value="InterPro"/>
</dbReference>
<feature type="transmembrane region" description="Helical" evidence="15">
    <location>
        <begin position="345"/>
        <end position="365"/>
    </location>
</feature>
<dbReference type="GO" id="GO:0005886">
    <property type="term" value="C:plasma membrane"/>
    <property type="evidence" value="ECO:0000318"/>
    <property type="project" value="GO_Central"/>
</dbReference>
<feature type="binding site" evidence="13">
    <location>
        <position position="413"/>
    </location>
    <ligand>
        <name>ATP</name>
        <dbReference type="ChEBI" id="CHEBI:30616"/>
    </ligand>
</feature>
<dbReference type="Pfam" id="PF13246">
    <property type="entry name" value="Cation_ATPase"/>
    <property type="match status" value="1"/>
</dbReference>
<feature type="binding site" evidence="14">
    <location>
        <position position="413"/>
    </location>
    <ligand>
        <name>Mg(2+)</name>
        <dbReference type="ChEBI" id="CHEBI:18420"/>
    </ligand>
</feature>
<evidence type="ECO:0000256" key="8">
    <source>
        <dbReference type="ARBA" id="ARBA00022967"/>
    </source>
</evidence>
<dbReference type="EC" id="7.6.2.1" evidence="15"/>
<evidence type="ECO:0000256" key="6">
    <source>
        <dbReference type="ARBA" id="ARBA00022840"/>
    </source>
</evidence>
<dbReference type="SFLD" id="SFLDF00027">
    <property type="entry name" value="p-type_atpase"/>
    <property type="match status" value="1"/>
</dbReference>
<evidence type="ECO:0000256" key="9">
    <source>
        <dbReference type="ARBA" id="ARBA00022989"/>
    </source>
</evidence>
<feature type="compositionally biased region" description="Polar residues" evidence="16">
    <location>
        <begin position="1215"/>
        <end position="1226"/>
    </location>
</feature>
<accession>A0A1Y1HLW4</accession>
<feature type="binding site" evidence="13">
    <location>
        <position position="834"/>
    </location>
    <ligand>
        <name>ATP</name>
        <dbReference type="ChEBI" id="CHEBI:30616"/>
    </ligand>
</feature>
<feature type="binding site" evidence="13">
    <location>
        <position position="718"/>
    </location>
    <ligand>
        <name>ATP</name>
        <dbReference type="ChEBI" id="CHEBI:30616"/>
    </ligand>
</feature>